<evidence type="ECO:0000313" key="1">
    <source>
        <dbReference type="EMBL" id="TXC85176.1"/>
    </source>
</evidence>
<comment type="caution">
    <text evidence="1">The sequence shown here is derived from an EMBL/GenBank/DDBJ whole genome shotgun (WGS) entry which is preliminary data.</text>
</comment>
<name>A0A5C6VLA2_9FLAO</name>
<reference evidence="1 2" key="1">
    <citation type="submission" date="2019-08" db="EMBL/GenBank/DDBJ databases">
        <title>Genome of Luteibaculum oceani JCM 18817.</title>
        <authorList>
            <person name="Bowman J.P."/>
        </authorList>
    </citation>
    <scope>NUCLEOTIDE SEQUENCE [LARGE SCALE GENOMIC DNA]</scope>
    <source>
        <strain evidence="1 2">JCM 18817</strain>
    </source>
</reference>
<proteinExistence type="predicted"/>
<keyword evidence="2" id="KW-1185">Reference proteome</keyword>
<protein>
    <submittedName>
        <fullName evidence="1">DUF2007 domain-containing protein</fullName>
    </submittedName>
</protein>
<dbReference type="AlphaFoldDB" id="A0A5C6VLA2"/>
<organism evidence="1 2">
    <name type="scientific">Luteibaculum oceani</name>
    <dbReference type="NCBI Taxonomy" id="1294296"/>
    <lineage>
        <taxon>Bacteria</taxon>
        <taxon>Pseudomonadati</taxon>
        <taxon>Bacteroidota</taxon>
        <taxon>Flavobacteriia</taxon>
        <taxon>Flavobacteriales</taxon>
        <taxon>Luteibaculaceae</taxon>
        <taxon>Luteibaculum</taxon>
    </lineage>
</organism>
<dbReference type="EMBL" id="VORB01000001">
    <property type="protein sequence ID" value="TXC85176.1"/>
    <property type="molecule type" value="Genomic_DNA"/>
</dbReference>
<sequence length="142" mass="16152">MEFATLKTFDKSHEAYLLKTKLESEGLTVIIEDEHMVTLDPLMSNLLGGIKLKVPRDQLIRAQTIIGIVEAKPFLDQNNEVVKCIKCGSEKLQKERKGLDSFKDYINFAIAALFFVYPLNKQKFHYKCLKCGAITENPDAQN</sequence>
<dbReference type="OrthoDB" id="8480302at2"/>
<gene>
    <name evidence="1" type="ORF">FRX97_00720</name>
</gene>
<accession>A0A5C6VLA2</accession>
<dbReference type="Proteomes" id="UP000321168">
    <property type="component" value="Unassembled WGS sequence"/>
</dbReference>
<dbReference type="RefSeq" id="WP_147012356.1">
    <property type="nucleotide sequence ID" value="NZ_VORB01000001.1"/>
</dbReference>
<evidence type="ECO:0000313" key="2">
    <source>
        <dbReference type="Proteomes" id="UP000321168"/>
    </source>
</evidence>